<accession>A0A164DM28</accession>
<name>A0A164DM28_9CRUS</name>
<proteinExistence type="predicted"/>
<evidence type="ECO:0000313" key="2">
    <source>
        <dbReference type="Proteomes" id="UP000076858"/>
    </source>
</evidence>
<keyword evidence="2" id="KW-1185">Reference proteome</keyword>
<comment type="caution">
    <text evidence="1">The sequence shown here is derived from an EMBL/GenBank/DDBJ whole genome shotgun (WGS) entry which is preliminary data.</text>
</comment>
<evidence type="ECO:0000313" key="1">
    <source>
        <dbReference type="EMBL" id="KZR95925.1"/>
    </source>
</evidence>
<gene>
    <name evidence="1" type="ORF">APZ42_010017</name>
</gene>
<feature type="non-terminal residue" evidence="1">
    <location>
        <position position="1"/>
    </location>
</feature>
<dbReference type="EMBL" id="LRGB01026720">
    <property type="protein sequence ID" value="KZR95925.1"/>
    <property type="molecule type" value="Genomic_DNA"/>
</dbReference>
<protein>
    <submittedName>
        <fullName evidence="1">Uncharacterized protein</fullName>
    </submittedName>
</protein>
<organism evidence="1 2">
    <name type="scientific">Daphnia magna</name>
    <dbReference type="NCBI Taxonomy" id="35525"/>
    <lineage>
        <taxon>Eukaryota</taxon>
        <taxon>Metazoa</taxon>
        <taxon>Ecdysozoa</taxon>
        <taxon>Arthropoda</taxon>
        <taxon>Crustacea</taxon>
        <taxon>Branchiopoda</taxon>
        <taxon>Diplostraca</taxon>
        <taxon>Cladocera</taxon>
        <taxon>Anomopoda</taxon>
        <taxon>Daphniidae</taxon>
        <taxon>Daphnia</taxon>
    </lineage>
</organism>
<dbReference type="AlphaFoldDB" id="A0A164DM28"/>
<dbReference type="Proteomes" id="UP000076858">
    <property type="component" value="Unassembled WGS sequence"/>
</dbReference>
<sequence>VTDESRTRIRLLKYGYNTQRATRKRKYTTIKENRTRLIFKTYVWETLV</sequence>
<reference evidence="1 2" key="1">
    <citation type="submission" date="2016-03" db="EMBL/GenBank/DDBJ databases">
        <title>EvidentialGene: Evidence-directed Construction of Genes on Genomes.</title>
        <authorList>
            <person name="Gilbert D.G."/>
            <person name="Choi J.-H."/>
            <person name="Mockaitis K."/>
            <person name="Colbourne J."/>
            <person name="Pfrender M."/>
        </authorList>
    </citation>
    <scope>NUCLEOTIDE SEQUENCE [LARGE SCALE GENOMIC DNA]</scope>
    <source>
        <strain evidence="1 2">Xinb3</strain>
        <tissue evidence="1">Complete organism</tissue>
    </source>
</reference>